<feature type="transmembrane region" description="Helical" evidence="8">
    <location>
        <begin position="337"/>
        <end position="354"/>
    </location>
</feature>
<keyword evidence="5 8" id="KW-0812">Transmembrane</keyword>
<reference evidence="10 11" key="1">
    <citation type="submission" date="2019-05" db="EMBL/GenBank/DDBJ databases">
        <title>Sporisorium graminicola CBS 10092 draft sequencing and annotation.</title>
        <authorList>
            <person name="Solano-Gonzalez S."/>
            <person name="Caddick M.X."/>
            <person name="Darby A."/>
        </authorList>
    </citation>
    <scope>NUCLEOTIDE SEQUENCE [LARGE SCALE GENOMIC DNA]</scope>
    <source>
        <strain evidence="10 11">CBS 10092</strain>
    </source>
</reference>
<accession>A0A4U7KNQ1</accession>
<dbReference type="Pfam" id="PF13813">
    <property type="entry name" value="MBOAT_2"/>
    <property type="match status" value="1"/>
</dbReference>
<sequence>MGASLPLVPAWLMSVVTWAVPDFHDKKPYNRTNTWIIVAPLPLILLQIHLLIRYDPRSTWLLRASLVPLISLLALKSAFGFYYTVGGTGQIDSRGQAINAGLGCAGMVSIIWSLRYGLALQRPRLKVREAKSQGATNGSQNSASSSAAEMPIYFPGTRWPLELDLLLNVRALGWEHGIKEGEPALPVPTYTSRERWRWILTRMAQVPPYYLLFDAFCVLLEEKRFYVHAGKSAGGSIWDCSKGSFGVAGPYLICIAFASIFVGLQWMVHATMASLSVGLFHDLPSRWSPPIFRMPWMATSVADFWGKRWHQMLRVTFMTVGYWPVHRMLLPLAGRRIANIAGICGTFLISGMIHELGRVAMESRFALTNVTLFFAIQPAAIFGEQLFEYCTGRRVRGFWGWLWSMSWILGTAPLLIEGYNDGGYTAAKNNYIGVTRRPITLMIDWWDRTLNGM</sequence>
<feature type="transmembrane region" description="Helical" evidence="8">
    <location>
        <begin position="97"/>
        <end position="118"/>
    </location>
</feature>
<dbReference type="OrthoDB" id="1077582at2759"/>
<keyword evidence="4" id="KW-0808">Transferase</keyword>
<keyword evidence="7 8" id="KW-0472">Membrane</keyword>
<dbReference type="PANTHER" id="PTHR31595">
    <property type="entry name" value="LONG-CHAIN-ALCOHOL O-FATTY-ACYLTRANSFERASE 3-RELATED"/>
    <property type="match status" value="1"/>
</dbReference>
<dbReference type="GeneID" id="40727825"/>
<evidence type="ECO:0000256" key="2">
    <source>
        <dbReference type="ARBA" id="ARBA00005179"/>
    </source>
</evidence>
<evidence type="ECO:0000259" key="9">
    <source>
        <dbReference type="Pfam" id="PF13813"/>
    </source>
</evidence>
<dbReference type="InterPro" id="IPR044851">
    <property type="entry name" value="Wax_synthase"/>
</dbReference>
<evidence type="ECO:0000256" key="6">
    <source>
        <dbReference type="ARBA" id="ARBA00022989"/>
    </source>
</evidence>
<evidence type="ECO:0000256" key="5">
    <source>
        <dbReference type="ARBA" id="ARBA00022692"/>
    </source>
</evidence>
<evidence type="ECO:0000256" key="1">
    <source>
        <dbReference type="ARBA" id="ARBA00004141"/>
    </source>
</evidence>
<dbReference type="GO" id="GO:0008374">
    <property type="term" value="F:O-acyltransferase activity"/>
    <property type="evidence" value="ECO:0007669"/>
    <property type="project" value="InterPro"/>
</dbReference>
<evidence type="ECO:0000313" key="11">
    <source>
        <dbReference type="Proteomes" id="UP000306050"/>
    </source>
</evidence>
<evidence type="ECO:0000256" key="4">
    <source>
        <dbReference type="ARBA" id="ARBA00022679"/>
    </source>
</evidence>
<feature type="transmembrane region" description="Helical" evidence="8">
    <location>
        <begin position="35"/>
        <end position="52"/>
    </location>
</feature>
<dbReference type="PANTHER" id="PTHR31595:SF57">
    <property type="entry name" value="OS04G0481900 PROTEIN"/>
    <property type="match status" value="1"/>
</dbReference>
<keyword evidence="11" id="KW-1185">Reference proteome</keyword>
<dbReference type="KEGG" id="sgra:EX895_004930"/>
<comment type="pathway">
    <text evidence="2">Secondary metabolite biosynthesis.</text>
</comment>
<organism evidence="10 11">
    <name type="scientific">Sporisorium graminicola</name>
    <dbReference type="NCBI Taxonomy" id="280036"/>
    <lineage>
        <taxon>Eukaryota</taxon>
        <taxon>Fungi</taxon>
        <taxon>Dikarya</taxon>
        <taxon>Basidiomycota</taxon>
        <taxon>Ustilaginomycotina</taxon>
        <taxon>Ustilaginomycetes</taxon>
        <taxon>Ustilaginales</taxon>
        <taxon>Ustilaginaceae</taxon>
        <taxon>Sporisorium</taxon>
    </lineage>
</organism>
<proteinExistence type="inferred from homology"/>
<comment type="similarity">
    <text evidence="3">Belongs to the wax synthase family.</text>
</comment>
<feature type="transmembrane region" description="Helical" evidence="8">
    <location>
        <begin position="398"/>
        <end position="416"/>
    </location>
</feature>
<feature type="domain" description="Wax synthase" evidence="9">
    <location>
        <begin position="289"/>
        <end position="375"/>
    </location>
</feature>
<name>A0A4U7KNQ1_9BASI</name>
<protein>
    <recommendedName>
        <fullName evidence="9">Wax synthase domain-containing protein</fullName>
    </recommendedName>
</protein>
<evidence type="ECO:0000256" key="3">
    <source>
        <dbReference type="ARBA" id="ARBA00007282"/>
    </source>
</evidence>
<dbReference type="Proteomes" id="UP000306050">
    <property type="component" value="Chromosome SGRAM_5"/>
</dbReference>
<feature type="transmembrane region" description="Helical" evidence="8">
    <location>
        <begin position="64"/>
        <end position="85"/>
    </location>
</feature>
<gene>
    <name evidence="10" type="ORF">EX895_004930</name>
</gene>
<comment type="caution">
    <text evidence="10">The sequence shown here is derived from an EMBL/GenBank/DDBJ whole genome shotgun (WGS) entry which is preliminary data.</text>
</comment>
<evidence type="ECO:0000256" key="8">
    <source>
        <dbReference type="SAM" id="Phobius"/>
    </source>
</evidence>
<dbReference type="GO" id="GO:0016020">
    <property type="term" value="C:membrane"/>
    <property type="evidence" value="ECO:0007669"/>
    <property type="project" value="UniProtKB-SubCell"/>
</dbReference>
<comment type="subcellular location">
    <subcellularLocation>
        <location evidence="1">Membrane</location>
        <topology evidence="1">Multi-pass membrane protein</topology>
    </subcellularLocation>
</comment>
<dbReference type="InterPro" id="IPR032805">
    <property type="entry name" value="Wax_synthase_dom"/>
</dbReference>
<dbReference type="GO" id="GO:0006629">
    <property type="term" value="P:lipid metabolic process"/>
    <property type="evidence" value="ECO:0007669"/>
    <property type="project" value="InterPro"/>
</dbReference>
<feature type="transmembrane region" description="Helical" evidence="8">
    <location>
        <begin position="245"/>
        <end position="267"/>
    </location>
</feature>
<dbReference type="RefSeq" id="XP_029738090.1">
    <property type="nucleotide sequence ID" value="XM_029885524.1"/>
</dbReference>
<feature type="transmembrane region" description="Helical" evidence="8">
    <location>
        <begin position="366"/>
        <end position="386"/>
    </location>
</feature>
<keyword evidence="6 8" id="KW-1133">Transmembrane helix</keyword>
<dbReference type="AlphaFoldDB" id="A0A4U7KNQ1"/>
<evidence type="ECO:0000256" key="7">
    <source>
        <dbReference type="ARBA" id="ARBA00023136"/>
    </source>
</evidence>
<evidence type="ECO:0000313" key="10">
    <source>
        <dbReference type="EMBL" id="TKY86105.1"/>
    </source>
</evidence>
<dbReference type="EMBL" id="SRRM01000018">
    <property type="protein sequence ID" value="TKY86105.1"/>
    <property type="molecule type" value="Genomic_DNA"/>
</dbReference>